<evidence type="ECO:0000256" key="1">
    <source>
        <dbReference type="ARBA" id="ARBA00022801"/>
    </source>
</evidence>
<dbReference type="Pfam" id="PF04203">
    <property type="entry name" value="Sortase"/>
    <property type="match status" value="1"/>
</dbReference>
<keyword evidence="3" id="KW-1185">Reference proteome</keyword>
<dbReference type="Proteomes" id="UP001500063">
    <property type="component" value="Unassembled WGS sequence"/>
</dbReference>
<proteinExistence type="predicted"/>
<dbReference type="InterPro" id="IPR005754">
    <property type="entry name" value="Sortase"/>
</dbReference>
<protein>
    <recommendedName>
        <fullName evidence="4">Class F sortase</fullName>
    </recommendedName>
</protein>
<name>A0ABN0WWY0_9ACTN</name>
<evidence type="ECO:0008006" key="4">
    <source>
        <dbReference type="Google" id="ProtNLM"/>
    </source>
</evidence>
<evidence type="ECO:0000313" key="2">
    <source>
        <dbReference type="EMBL" id="GAA0348891.1"/>
    </source>
</evidence>
<reference evidence="2 3" key="1">
    <citation type="journal article" date="2019" name="Int. J. Syst. Evol. Microbiol.">
        <title>The Global Catalogue of Microorganisms (GCM) 10K type strain sequencing project: providing services to taxonomists for standard genome sequencing and annotation.</title>
        <authorList>
            <consortium name="The Broad Institute Genomics Platform"/>
            <consortium name="The Broad Institute Genome Sequencing Center for Infectious Disease"/>
            <person name="Wu L."/>
            <person name="Ma J."/>
        </authorList>
    </citation>
    <scope>NUCLEOTIDE SEQUENCE [LARGE SCALE GENOMIC DNA]</scope>
    <source>
        <strain evidence="2 3">JCM 4565</strain>
    </source>
</reference>
<organism evidence="2 3">
    <name type="scientific">Streptomyces blastmyceticus</name>
    <dbReference type="NCBI Taxonomy" id="68180"/>
    <lineage>
        <taxon>Bacteria</taxon>
        <taxon>Bacillati</taxon>
        <taxon>Actinomycetota</taxon>
        <taxon>Actinomycetes</taxon>
        <taxon>Kitasatosporales</taxon>
        <taxon>Streptomycetaceae</taxon>
        <taxon>Streptomyces</taxon>
    </lineage>
</organism>
<sequence>MGRSEPVRLAIPSLGVSAPVMPLGLEADGTVEVPPIERDAPAGWYNGSPTPGEAGASVVLGHSTVGRFGKGVLFDAGRLEPGARVDVTRADGSTAEFTVREVREYTKAGFPADKVYQGSDAPELRLVTCGGPRDADHGYRDNIVVYAALTGHRADR</sequence>
<comment type="caution">
    <text evidence="2">The sequence shown here is derived from an EMBL/GenBank/DDBJ whole genome shotgun (WGS) entry which is preliminary data.</text>
</comment>
<dbReference type="EMBL" id="BAAABW010000015">
    <property type="protein sequence ID" value="GAA0348891.1"/>
    <property type="molecule type" value="Genomic_DNA"/>
</dbReference>
<gene>
    <name evidence="2" type="ORF">GCM10010319_26980</name>
</gene>
<dbReference type="CDD" id="cd05829">
    <property type="entry name" value="Sortase_F"/>
    <property type="match status" value="1"/>
</dbReference>
<dbReference type="InterPro" id="IPR023365">
    <property type="entry name" value="Sortase_dom-sf"/>
</dbReference>
<accession>A0ABN0WWY0</accession>
<evidence type="ECO:0000313" key="3">
    <source>
        <dbReference type="Proteomes" id="UP001500063"/>
    </source>
</evidence>
<dbReference type="InterPro" id="IPR042001">
    <property type="entry name" value="Sortase_F"/>
</dbReference>
<dbReference type="Gene3D" id="2.40.260.10">
    <property type="entry name" value="Sortase"/>
    <property type="match status" value="1"/>
</dbReference>
<dbReference type="NCBIfam" id="NF033748">
    <property type="entry name" value="class_F_sortase"/>
    <property type="match status" value="1"/>
</dbReference>
<dbReference type="SUPFAM" id="SSF63817">
    <property type="entry name" value="Sortase"/>
    <property type="match status" value="1"/>
</dbReference>
<keyword evidence="1" id="KW-0378">Hydrolase</keyword>